<sequence>MTNMSSNNVKPSFEPINKNLVLDSTTPEENHSNYASACSSPVPNRFSTAEEPSNISDMIPSIIAKAVVARETIDYRDMGVEITSFAHPAKTNEFDQTVQYSQSDLTILSNSTVTELPSIIIDKGDVTHFVANVVEDEQVNYTVLRQLLQNQEKKSSSSNDTSNILGNLAESSILMENISQETVTEKEKMSNETKEIENIEGVEENREKKIEKTGQQLDLILQELDRIREENEKLKINSDNLCKEIRLLQEENEHLKIGSDNYLQELNQLREENKNLKIESNEELEKLREENKRLEMKSDSPNDSKSHEFEFMREENERLKLELHAYKRNTRPLSKSPSKDTKESKTTETRRNIFKDKLYFKLQLNKVDELEAETLANLVKVREILLLYKPYNLRNF</sequence>
<keyword evidence="3" id="KW-1185">Reference proteome</keyword>
<comment type="caution">
    <text evidence="2">The sequence shown here is derived from an EMBL/GenBank/DDBJ whole genome shotgun (WGS) entry which is preliminary data.</text>
</comment>
<reference evidence="2 3" key="1">
    <citation type="submission" date="2018-06" db="EMBL/GenBank/DDBJ databases">
        <title>Comparative genomics reveals the genomic features of Rhizophagus irregularis, R. cerebriforme, R. diaphanum and Gigaspora rosea, and their symbiotic lifestyle signature.</title>
        <authorList>
            <person name="Morin E."/>
            <person name="San Clemente H."/>
            <person name="Chen E.C.H."/>
            <person name="De La Providencia I."/>
            <person name="Hainaut M."/>
            <person name="Kuo A."/>
            <person name="Kohler A."/>
            <person name="Murat C."/>
            <person name="Tang N."/>
            <person name="Roy S."/>
            <person name="Loubradou J."/>
            <person name="Henrissat B."/>
            <person name="Grigoriev I.V."/>
            <person name="Corradi N."/>
            <person name="Roux C."/>
            <person name="Martin F.M."/>
        </authorList>
    </citation>
    <scope>NUCLEOTIDE SEQUENCE [LARGE SCALE GENOMIC DNA]</scope>
    <source>
        <strain evidence="2 3">DAOM 227022</strain>
    </source>
</reference>
<feature type="region of interest" description="Disordered" evidence="1">
    <location>
        <begin position="290"/>
        <end position="309"/>
    </location>
</feature>
<evidence type="ECO:0000313" key="2">
    <source>
        <dbReference type="EMBL" id="RIA97329.1"/>
    </source>
</evidence>
<accession>A0A397TIY2</accession>
<dbReference type="OrthoDB" id="2382251at2759"/>
<dbReference type="Proteomes" id="UP000265703">
    <property type="component" value="Unassembled WGS sequence"/>
</dbReference>
<organism evidence="2 3">
    <name type="scientific">Glomus cerebriforme</name>
    <dbReference type="NCBI Taxonomy" id="658196"/>
    <lineage>
        <taxon>Eukaryota</taxon>
        <taxon>Fungi</taxon>
        <taxon>Fungi incertae sedis</taxon>
        <taxon>Mucoromycota</taxon>
        <taxon>Glomeromycotina</taxon>
        <taxon>Glomeromycetes</taxon>
        <taxon>Glomerales</taxon>
        <taxon>Glomeraceae</taxon>
        <taxon>Glomus</taxon>
    </lineage>
</organism>
<feature type="compositionally biased region" description="Basic and acidic residues" evidence="1">
    <location>
        <begin position="337"/>
        <end position="348"/>
    </location>
</feature>
<gene>
    <name evidence="2" type="ORF">C1645_752598</name>
</gene>
<evidence type="ECO:0000313" key="3">
    <source>
        <dbReference type="Proteomes" id="UP000265703"/>
    </source>
</evidence>
<feature type="region of interest" description="Disordered" evidence="1">
    <location>
        <begin position="23"/>
        <end position="51"/>
    </location>
</feature>
<proteinExistence type="predicted"/>
<feature type="region of interest" description="Disordered" evidence="1">
    <location>
        <begin position="326"/>
        <end position="348"/>
    </location>
</feature>
<name>A0A397TIY2_9GLOM</name>
<dbReference type="AlphaFoldDB" id="A0A397TIY2"/>
<dbReference type="EMBL" id="QKYT01000031">
    <property type="protein sequence ID" value="RIA97329.1"/>
    <property type="molecule type" value="Genomic_DNA"/>
</dbReference>
<protein>
    <submittedName>
        <fullName evidence="2">Uncharacterized protein</fullName>
    </submittedName>
</protein>
<evidence type="ECO:0000256" key="1">
    <source>
        <dbReference type="SAM" id="MobiDB-lite"/>
    </source>
</evidence>